<feature type="domain" description="HMG box" evidence="4">
    <location>
        <begin position="30"/>
        <end position="98"/>
    </location>
</feature>
<dbReference type="SMART" id="SM00398">
    <property type="entry name" value="HMG"/>
    <property type="match status" value="1"/>
</dbReference>
<keyword evidence="6" id="KW-1185">Reference proteome</keyword>
<dbReference type="Pfam" id="PF00505">
    <property type="entry name" value="HMG_box"/>
    <property type="match status" value="1"/>
</dbReference>
<proteinExistence type="predicted"/>
<dbReference type="SUPFAM" id="SSF47095">
    <property type="entry name" value="HMG-box"/>
    <property type="match status" value="1"/>
</dbReference>
<dbReference type="GO" id="GO:0031492">
    <property type="term" value="F:nucleosomal DNA binding"/>
    <property type="evidence" value="ECO:0007669"/>
    <property type="project" value="TreeGrafter"/>
</dbReference>
<dbReference type="AlphaFoldDB" id="A0AA39I2Q8"/>
<evidence type="ECO:0000256" key="2">
    <source>
        <dbReference type="SAM" id="Coils"/>
    </source>
</evidence>
<name>A0AA39I2Q8_9BILA</name>
<dbReference type="EMBL" id="JAUCMV010000002">
    <property type="protein sequence ID" value="KAK0416738.1"/>
    <property type="molecule type" value="Genomic_DNA"/>
</dbReference>
<gene>
    <name evidence="5" type="ORF">QR680_012654</name>
</gene>
<dbReference type="CDD" id="cd21983">
    <property type="entry name" value="HMG-box_SMARCE1"/>
    <property type="match status" value="1"/>
</dbReference>
<dbReference type="GO" id="GO:0016922">
    <property type="term" value="F:nuclear receptor binding"/>
    <property type="evidence" value="ECO:0007669"/>
    <property type="project" value="TreeGrafter"/>
</dbReference>
<reference evidence="5" key="1">
    <citation type="submission" date="2023-06" db="EMBL/GenBank/DDBJ databases">
        <title>Genomic analysis of the entomopathogenic nematode Steinernema hermaphroditum.</title>
        <authorList>
            <person name="Schwarz E.M."/>
            <person name="Heppert J.K."/>
            <person name="Baniya A."/>
            <person name="Schwartz H.T."/>
            <person name="Tan C.-H."/>
            <person name="Antoshechkin I."/>
            <person name="Sternberg P.W."/>
            <person name="Goodrich-Blair H."/>
            <person name="Dillman A.R."/>
        </authorList>
    </citation>
    <scope>NUCLEOTIDE SEQUENCE</scope>
    <source>
        <strain evidence="5">PS9179</strain>
        <tissue evidence="5">Whole animal</tissue>
    </source>
</reference>
<comment type="caution">
    <text evidence="5">The sequence shown here is derived from an EMBL/GenBank/DDBJ whole genome shotgun (WGS) entry which is preliminary data.</text>
</comment>
<dbReference type="Gene3D" id="1.10.30.10">
    <property type="entry name" value="High mobility group box domain"/>
    <property type="match status" value="1"/>
</dbReference>
<evidence type="ECO:0000313" key="5">
    <source>
        <dbReference type="EMBL" id="KAK0416738.1"/>
    </source>
</evidence>
<feature type="region of interest" description="Disordered" evidence="3">
    <location>
        <begin position="273"/>
        <end position="403"/>
    </location>
</feature>
<keyword evidence="2" id="KW-0175">Coiled coil</keyword>
<feature type="coiled-coil region" evidence="2">
    <location>
        <begin position="186"/>
        <end position="227"/>
    </location>
</feature>
<dbReference type="GO" id="GO:0045892">
    <property type="term" value="P:negative regulation of DNA-templated transcription"/>
    <property type="evidence" value="ECO:0007669"/>
    <property type="project" value="TreeGrafter"/>
</dbReference>
<dbReference type="PANTHER" id="PTHR46232">
    <property type="entry name" value="SMARCE1 REGULATOR OF CHROMATIN"/>
    <property type="match status" value="1"/>
</dbReference>
<dbReference type="Proteomes" id="UP001175271">
    <property type="component" value="Unassembled WGS sequence"/>
</dbReference>
<evidence type="ECO:0000256" key="1">
    <source>
        <dbReference type="PROSITE-ProRule" id="PRU00267"/>
    </source>
</evidence>
<dbReference type="PANTHER" id="PTHR46232:SF1">
    <property type="entry name" value="SWI_SNF-RELATED MATRIX-ASSOCIATED ACTIN-DEPENDENT REGULATOR OF CHROMATIN SUBFAMILY E MEMBER 1"/>
    <property type="match status" value="1"/>
</dbReference>
<dbReference type="PROSITE" id="PS50118">
    <property type="entry name" value="HMG_BOX_2"/>
    <property type="match status" value="1"/>
</dbReference>
<keyword evidence="1" id="KW-0238">DNA-binding</keyword>
<evidence type="ECO:0000259" key="4">
    <source>
        <dbReference type="PROSITE" id="PS50118"/>
    </source>
</evidence>
<keyword evidence="1" id="KW-0539">Nucleus</keyword>
<sequence>MFRHPQATPSRGGMTMNQTVDVNIKPPKPPERPLVPYMRFSRKMWSIVKAELPEGHMWEVGKKIGQLWREASFSDKQEFVQEYEREKIEHDKAMKAYHQSSAFQQYLKNRAKAPLEKGGMPIPGNGGRRAEAGGVVIQPVDEDEGIEYSAKRIAAARFERNHRLIAELFSSSVVADSRNVVMQHRMDTLKKQGNSLKLHQEKLEEELVRLEKVFNDKKRQLEKNSEEFAVNLKKVCDDKPQLDADKFNSMVDEWKGKLLDAYKEYQSNQEAIKKKQEAEKQQTPMLYSLVEESTPPPAPAPDAQSSEDATPDASRESTQKAASDEQMEVDGESANEAAEATSDEKASEESNYDSNNGKKAAVEDDPAEASPAEDTKADTTFVETGEKEGEGEEKTEEAAATDA</sequence>
<feature type="DNA-binding region" description="HMG box" evidence="1">
    <location>
        <begin position="30"/>
        <end position="98"/>
    </location>
</feature>
<evidence type="ECO:0000313" key="6">
    <source>
        <dbReference type="Proteomes" id="UP001175271"/>
    </source>
</evidence>
<dbReference type="InterPro" id="IPR009071">
    <property type="entry name" value="HMG_box_dom"/>
</dbReference>
<dbReference type="InterPro" id="IPR036910">
    <property type="entry name" value="HMG_box_dom_sf"/>
</dbReference>
<protein>
    <recommendedName>
        <fullName evidence="4">HMG box domain-containing protein</fullName>
    </recommendedName>
</protein>
<organism evidence="5 6">
    <name type="scientific">Steinernema hermaphroditum</name>
    <dbReference type="NCBI Taxonomy" id="289476"/>
    <lineage>
        <taxon>Eukaryota</taxon>
        <taxon>Metazoa</taxon>
        <taxon>Ecdysozoa</taxon>
        <taxon>Nematoda</taxon>
        <taxon>Chromadorea</taxon>
        <taxon>Rhabditida</taxon>
        <taxon>Tylenchina</taxon>
        <taxon>Panagrolaimomorpha</taxon>
        <taxon>Strongyloidoidea</taxon>
        <taxon>Steinernematidae</taxon>
        <taxon>Steinernema</taxon>
    </lineage>
</organism>
<evidence type="ECO:0000256" key="3">
    <source>
        <dbReference type="SAM" id="MobiDB-lite"/>
    </source>
</evidence>
<feature type="region of interest" description="Disordered" evidence="3">
    <location>
        <begin position="1"/>
        <end position="28"/>
    </location>
</feature>
<accession>A0AA39I2Q8</accession>
<dbReference type="GO" id="GO:0016514">
    <property type="term" value="C:SWI/SNF complex"/>
    <property type="evidence" value="ECO:0007669"/>
    <property type="project" value="TreeGrafter"/>
</dbReference>